<dbReference type="GO" id="GO:0000978">
    <property type="term" value="F:RNA polymerase II cis-regulatory region sequence-specific DNA binding"/>
    <property type="evidence" value="ECO:0007669"/>
    <property type="project" value="TreeGrafter"/>
</dbReference>
<feature type="region of interest" description="Disordered" evidence="3">
    <location>
        <begin position="627"/>
        <end position="647"/>
    </location>
</feature>
<feature type="domain" description="HTH myb-type" evidence="5">
    <location>
        <begin position="14"/>
        <end position="66"/>
    </location>
</feature>
<dbReference type="EMBL" id="BEYU01000001">
    <property type="protein sequence ID" value="GBG23967.1"/>
    <property type="molecule type" value="Genomic_DNA"/>
</dbReference>
<dbReference type="GO" id="GO:0005634">
    <property type="term" value="C:nucleus"/>
    <property type="evidence" value="ECO:0007669"/>
    <property type="project" value="TreeGrafter"/>
</dbReference>
<feature type="compositionally biased region" description="Low complexity" evidence="3">
    <location>
        <begin position="572"/>
        <end position="592"/>
    </location>
</feature>
<dbReference type="CDD" id="cd00167">
    <property type="entry name" value="SANT"/>
    <property type="match status" value="2"/>
</dbReference>
<organism evidence="6 7">
    <name type="scientific">Hondaea fermentalgiana</name>
    <dbReference type="NCBI Taxonomy" id="2315210"/>
    <lineage>
        <taxon>Eukaryota</taxon>
        <taxon>Sar</taxon>
        <taxon>Stramenopiles</taxon>
        <taxon>Bigyra</taxon>
        <taxon>Labyrinthulomycetes</taxon>
        <taxon>Thraustochytrida</taxon>
        <taxon>Thraustochytriidae</taxon>
        <taxon>Hondaea</taxon>
    </lineage>
</organism>
<feature type="region of interest" description="Disordered" evidence="3">
    <location>
        <begin position="133"/>
        <end position="240"/>
    </location>
</feature>
<feature type="compositionally biased region" description="Low complexity" evidence="3">
    <location>
        <begin position="158"/>
        <end position="179"/>
    </location>
</feature>
<dbReference type="PANTHER" id="PTHR45614:SF274">
    <property type="entry name" value="MYB-LIKE DNA-BINDING PROTEIN"/>
    <property type="match status" value="1"/>
</dbReference>
<feature type="compositionally biased region" description="Polar residues" evidence="3">
    <location>
        <begin position="213"/>
        <end position="223"/>
    </location>
</feature>
<accession>A0A2R5FYY8</accession>
<comment type="caution">
    <text evidence="6">The sequence shown here is derived from an EMBL/GenBank/DDBJ whole genome shotgun (WGS) entry which is preliminary data.</text>
</comment>
<dbReference type="SUPFAM" id="SSF46689">
    <property type="entry name" value="Homeodomain-like"/>
    <property type="match status" value="1"/>
</dbReference>
<reference evidence="6 7" key="1">
    <citation type="submission" date="2017-12" db="EMBL/GenBank/DDBJ databases">
        <title>Sequencing, de novo assembly and annotation of complete genome of a new Thraustochytrid species, strain FCC1311.</title>
        <authorList>
            <person name="Sedici K."/>
            <person name="Godart F."/>
            <person name="Aiese Cigliano R."/>
            <person name="Sanseverino W."/>
            <person name="Barakat M."/>
            <person name="Ortet P."/>
            <person name="Marechal E."/>
            <person name="Cagnac O."/>
            <person name="Amato A."/>
        </authorList>
    </citation>
    <scope>NUCLEOTIDE SEQUENCE [LARGE SCALE GENOMIC DNA]</scope>
</reference>
<feature type="compositionally biased region" description="Low complexity" evidence="3">
    <location>
        <begin position="347"/>
        <end position="359"/>
    </location>
</feature>
<feature type="domain" description="Myb-like" evidence="4">
    <location>
        <begin position="9"/>
        <end position="66"/>
    </location>
</feature>
<dbReference type="Proteomes" id="UP000241890">
    <property type="component" value="Unassembled WGS sequence"/>
</dbReference>
<dbReference type="GO" id="GO:0000981">
    <property type="term" value="F:DNA-binding transcription factor activity, RNA polymerase II-specific"/>
    <property type="evidence" value="ECO:0007669"/>
    <property type="project" value="TreeGrafter"/>
</dbReference>
<feature type="domain" description="HTH myb-type" evidence="5">
    <location>
        <begin position="67"/>
        <end position="121"/>
    </location>
</feature>
<proteinExistence type="predicted"/>
<feature type="compositionally biased region" description="Polar residues" evidence="3">
    <location>
        <begin position="440"/>
        <end position="453"/>
    </location>
</feature>
<evidence type="ECO:0000256" key="3">
    <source>
        <dbReference type="SAM" id="MobiDB-lite"/>
    </source>
</evidence>
<dbReference type="OrthoDB" id="2143914at2759"/>
<dbReference type="InterPro" id="IPR009057">
    <property type="entry name" value="Homeodomain-like_sf"/>
</dbReference>
<name>A0A2R5FYY8_9STRA</name>
<sequence>MSESAQKKNGSGDRRAWSQREDDAIRTLVKEHGTKRWSTIATRLISDYRIDCRTGKQCRERWHNHLDPTIRKDPWTAEEEAIMAKAHQRLGNRWSEISKLLPGRTDNAIKNHWYSMMRRNVRRLNKEVLDGMPMSAPLATPQTKHKRKKPLATISPDDAPTSGLPSSSSSPSDNPTSGAMCTRSGLSFGKEDEPLTTPIASNNNISRKRPSPIVTSTPATSNPAGEAGAPRKRARKERPRRAACLAELTEYIKTTAEAANEVVQELQNSADKEAPDYIEGVKLLARAGDNGVVDPTGLATKVIHDSKEFREKLRAKLAERHRAALEAQKTKAAAAAAAAVASLDEIPASSGSSSTAPPTDVSSGGGNDKENQRTGSASKNASASKAKRPVGRPKKHHLADVTNRNKSVKPKLKPKRVPPAKRTGPASRPAPPVVRRNMRKQLSVNTDAESLQRRTSLLPPFSPEASSDALSSSLGGFGSSSLLNSPIPFSFSPLASPATMRTPLSLSKSSIRGGGGSINSLVRSVFNSVASPVISMMSPARLFGSPMTTARSGSGLRRDLSGDHDEDDETGAEAQATSSSASVSSATEANTSMQHQGNGRAGNMTSTSAVSNASLDSATSLLSDSSHHLLMTPKGPGADKSRTPSSLLRRSAAKLGAAPSPLPVYSPSYMNLNSALTPIKSPSGNMQRVFNDHLNFSFDDDAEAELVENCLEGL</sequence>
<keyword evidence="1" id="KW-0677">Repeat</keyword>
<gene>
    <name evidence="6" type="ORF">FCC1311_001862</name>
</gene>
<evidence type="ECO:0000256" key="1">
    <source>
        <dbReference type="ARBA" id="ARBA00022737"/>
    </source>
</evidence>
<dbReference type="SMART" id="SM00717">
    <property type="entry name" value="SANT"/>
    <property type="match status" value="2"/>
</dbReference>
<dbReference type="FunFam" id="1.10.10.60:FF:000010">
    <property type="entry name" value="Transcriptional activator Myb isoform A"/>
    <property type="match status" value="1"/>
</dbReference>
<feature type="compositionally biased region" description="Basic residues" evidence="3">
    <location>
        <begin position="230"/>
        <end position="240"/>
    </location>
</feature>
<evidence type="ECO:0000259" key="4">
    <source>
        <dbReference type="PROSITE" id="PS50090"/>
    </source>
</evidence>
<keyword evidence="7" id="KW-1185">Reference proteome</keyword>
<evidence type="ECO:0000256" key="2">
    <source>
        <dbReference type="ARBA" id="ARBA00023125"/>
    </source>
</evidence>
<feature type="region of interest" description="Disordered" evidence="3">
    <location>
        <begin position="347"/>
        <end position="453"/>
    </location>
</feature>
<dbReference type="InterPro" id="IPR050560">
    <property type="entry name" value="MYB_TF"/>
</dbReference>
<dbReference type="PROSITE" id="PS51294">
    <property type="entry name" value="HTH_MYB"/>
    <property type="match status" value="2"/>
</dbReference>
<dbReference type="PANTHER" id="PTHR45614">
    <property type="entry name" value="MYB PROTEIN-RELATED"/>
    <property type="match status" value="1"/>
</dbReference>
<dbReference type="Pfam" id="PF00249">
    <property type="entry name" value="Myb_DNA-binding"/>
    <property type="match status" value="2"/>
</dbReference>
<dbReference type="AlphaFoldDB" id="A0A2R5FYY8"/>
<feature type="compositionally biased region" description="Polar residues" evidence="3">
    <location>
        <begin position="593"/>
        <end position="610"/>
    </location>
</feature>
<dbReference type="PROSITE" id="PS50090">
    <property type="entry name" value="MYB_LIKE"/>
    <property type="match status" value="2"/>
</dbReference>
<feature type="compositionally biased region" description="Basic residues" evidence="3">
    <location>
        <begin position="406"/>
        <end position="419"/>
    </location>
</feature>
<evidence type="ECO:0000259" key="5">
    <source>
        <dbReference type="PROSITE" id="PS51294"/>
    </source>
</evidence>
<protein>
    <submittedName>
        <fullName evidence="6">Transcription factor MYB118</fullName>
    </submittedName>
</protein>
<feature type="compositionally biased region" description="Basic residues" evidence="3">
    <location>
        <begin position="385"/>
        <end position="397"/>
    </location>
</feature>
<evidence type="ECO:0000313" key="6">
    <source>
        <dbReference type="EMBL" id="GBG23967.1"/>
    </source>
</evidence>
<keyword evidence="2" id="KW-0238">DNA-binding</keyword>
<evidence type="ECO:0000313" key="7">
    <source>
        <dbReference type="Proteomes" id="UP000241890"/>
    </source>
</evidence>
<dbReference type="InterPro" id="IPR017930">
    <property type="entry name" value="Myb_dom"/>
</dbReference>
<dbReference type="Gene3D" id="1.10.10.60">
    <property type="entry name" value="Homeodomain-like"/>
    <property type="match status" value="2"/>
</dbReference>
<feature type="domain" description="Myb-like" evidence="4">
    <location>
        <begin position="67"/>
        <end position="117"/>
    </location>
</feature>
<dbReference type="InParanoid" id="A0A2R5FYY8"/>
<feature type="region of interest" description="Disordered" evidence="3">
    <location>
        <begin position="543"/>
        <end position="610"/>
    </location>
</feature>
<dbReference type="InterPro" id="IPR001005">
    <property type="entry name" value="SANT/Myb"/>
</dbReference>